<keyword evidence="2 7" id="KW-0808">Transferase</keyword>
<dbReference type="InterPro" id="IPR018357">
    <property type="entry name" value="Hexapep_transf_CS"/>
</dbReference>
<dbReference type="InterPro" id="IPR001387">
    <property type="entry name" value="Cro/C1-type_HTH"/>
</dbReference>
<dbReference type="GO" id="GO:0016746">
    <property type="term" value="F:acyltransferase activity"/>
    <property type="evidence" value="ECO:0007669"/>
    <property type="project" value="UniProtKB-KW"/>
</dbReference>
<organism evidence="7 8">
    <name type="scientific">Anaeroplasma bactoclasticum</name>
    <dbReference type="NCBI Taxonomy" id="2088"/>
    <lineage>
        <taxon>Bacteria</taxon>
        <taxon>Bacillati</taxon>
        <taxon>Mycoplasmatota</taxon>
        <taxon>Mollicutes</taxon>
        <taxon>Anaeroplasmatales</taxon>
        <taxon>Anaeroplasmataceae</taxon>
        <taxon>Anaeroplasma</taxon>
    </lineage>
</organism>
<evidence type="ECO:0000313" key="8">
    <source>
        <dbReference type="Proteomes" id="UP000266506"/>
    </source>
</evidence>
<dbReference type="PROSITE" id="PS00101">
    <property type="entry name" value="HEXAPEP_TRANSFERASES"/>
    <property type="match status" value="1"/>
</dbReference>
<dbReference type="Proteomes" id="UP000266506">
    <property type="component" value="Unassembled WGS sequence"/>
</dbReference>
<dbReference type="CDD" id="cd00093">
    <property type="entry name" value="HTH_XRE"/>
    <property type="match status" value="1"/>
</dbReference>
<evidence type="ECO:0000259" key="6">
    <source>
        <dbReference type="PROSITE" id="PS50943"/>
    </source>
</evidence>
<evidence type="ECO:0000313" key="7">
    <source>
        <dbReference type="EMBL" id="RIA75744.1"/>
    </source>
</evidence>
<dbReference type="GO" id="GO:0003677">
    <property type="term" value="F:DNA binding"/>
    <property type="evidence" value="ECO:0007669"/>
    <property type="project" value="InterPro"/>
</dbReference>
<dbReference type="PANTHER" id="PTHR43300:SF11">
    <property type="entry name" value="ACETYLTRANSFERASE RV3034C-RELATED"/>
    <property type="match status" value="1"/>
</dbReference>
<evidence type="ECO:0000256" key="4">
    <source>
        <dbReference type="ARBA" id="ARBA00023251"/>
    </source>
</evidence>
<dbReference type="Pfam" id="PF00132">
    <property type="entry name" value="Hexapep"/>
    <property type="match status" value="1"/>
</dbReference>
<keyword evidence="8" id="KW-1185">Reference proteome</keyword>
<dbReference type="InParanoid" id="A0A397S0N9"/>
<dbReference type="EMBL" id="QXEV01000011">
    <property type="protein sequence ID" value="RIA75744.1"/>
    <property type="molecule type" value="Genomic_DNA"/>
</dbReference>
<dbReference type="AlphaFoldDB" id="A0A397S0N9"/>
<feature type="domain" description="HTH cro/C1-type" evidence="6">
    <location>
        <begin position="9"/>
        <end position="64"/>
    </location>
</feature>
<keyword evidence="4" id="KW-0046">Antibiotic resistance</keyword>
<name>A0A397S0N9_9MOLU</name>
<dbReference type="GO" id="GO:0046677">
    <property type="term" value="P:response to antibiotic"/>
    <property type="evidence" value="ECO:0007669"/>
    <property type="project" value="UniProtKB-KW"/>
</dbReference>
<evidence type="ECO:0000256" key="1">
    <source>
        <dbReference type="ARBA" id="ARBA00007274"/>
    </source>
</evidence>
<accession>A0A397S0N9</accession>
<proteinExistence type="inferred from homology"/>
<dbReference type="Pfam" id="PF01381">
    <property type="entry name" value="HTH_3"/>
    <property type="match status" value="1"/>
</dbReference>
<comment type="similarity">
    <text evidence="1">Belongs to the transferase hexapeptide repeat family.</text>
</comment>
<dbReference type="InterPro" id="IPR011004">
    <property type="entry name" value="Trimer_LpxA-like_sf"/>
</dbReference>
<protein>
    <submittedName>
        <fullName evidence="7">Virginiamycin A acetyltransferase</fullName>
    </submittedName>
</protein>
<dbReference type="SUPFAM" id="SSF51161">
    <property type="entry name" value="Trimeric LpxA-like enzymes"/>
    <property type="match status" value="1"/>
</dbReference>
<dbReference type="InterPro" id="IPR001451">
    <property type="entry name" value="Hexapep"/>
</dbReference>
<dbReference type="PANTHER" id="PTHR43300">
    <property type="entry name" value="ACETYLTRANSFERASE"/>
    <property type="match status" value="1"/>
</dbReference>
<dbReference type="InterPro" id="IPR050179">
    <property type="entry name" value="Trans_hexapeptide_repeat"/>
</dbReference>
<dbReference type="Gene3D" id="1.10.260.40">
    <property type="entry name" value="lambda repressor-like DNA-binding domains"/>
    <property type="match status" value="1"/>
</dbReference>
<evidence type="ECO:0000256" key="5">
    <source>
        <dbReference type="ARBA" id="ARBA00023315"/>
    </source>
</evidence>
<keyword evidence="5" id="KW-0012">Acyltransferase</keyword>
<evidence type="ECO:0000256" key="3">
    <source>
        <dbReference type="ARBA" id="ARBA00022737"/>
    </source>
</evidence>
<reference evidence="7 8" key="1">
    <citation type="submission" date="2018-08" db="EMBL/GenBank/DDBJ databases">
        <title>Genomic Encyclopedia of Archaeal and Bacterial Type Strains, Phase II (KMG-II): from individual species to whole genera.</title>
        <authorList>
            <person name="Goeker M."/>
        </authorList>
    </citation>
    <scope>NUCLEOTIDE SEQUENCE [LARGE SCALE GENOMIC DNA]</scope>
    <source>
        <strain evidence="7 8">ATCC 27112</strain>
    </source>
</reference>
<keyword evidence="3" id="KW-0677">Repeat</keyword>
<dbReference type="InterPro" id="IPR010982">
    <property type="entry name" value="Lambda_DNA-bd_dom_sf"/>
</dbReference>
<dbReference type="Gene3D" id="2.160.10.10">
    <property type="entry name" value="Hexapeptide repeat proteins"/>
    <property type="match status" value="1"/>
</dbReference>
<dbReference type="CDD" id="cd03349">
    <property type="entry name" value="LbH_XAT"/>
    <property type="match status" value="1"/>
</dbReference>
<dbReference type="PROSITE" id="PS50943">
    <property type="entry name" value="HTH_CROC1"/>
    <property type="match status" value="1"/>
</dbReference>
<dbReference type="SMART" id="SM00530">
    <property type="entry name" value="HTH_XRE"/>
    <property type="match status" value="1"/>
</dbReference>
<dbReference type="SUPFAM" id="SSF47413">
    <property type="entry name" value="lambda repressor-like DNA-binding domains"/>
    <property type="match status" value="1"/>
</dbReference>
<evidence type="ECO:0000256" key="2">
    <source>
        <dbReference type="ARBA" id="ARBA00022679"/>
    </source>
</evidence>
<gene>
    <name evidence="7" type="ORF">EI71_01151</name>
</gene>
<sequence length="292" mass="33095">MENKFGEKIKEIRKKTGLNQDEFAKELGYTSRSTINKIEKGVNDMSQDKLELLIRKFDVDVNELFDSLVKDSSSPIIDEKGIRNIKVPDPNYTYPKAGIYNMKNIKPTITRSNIIVGDYSYYSGKDFEARVTHHYEFLGDKLIIGKFCQIGNNIEFIMNGANHQMNAATTFPFYVMDGWKQESPKISDLPFKGDTIVGNDCWIGQNVTVLPGVHIGNGVIIGADSVVTKDLPAYSICCGNPCRVKKMRFSDDIIKILEELKWWDKSVDEIQKIIPIITKANPTKEELEALLK</sequence>
<dbReference type="FunFam" id="2.160.10.10:FF:000037">
    <property type="entry name" value="Streptogramin A acetyltransferase"/>
    <property type="match status" value="1"/>
</dbReference>
<comment type="caution">
    <text evidence="7">The sequence shown here is derived from an EMBL/GenBank/DDBJ whole genome shotgun (WGS) entry which is preliminary data.</text>
</comment>